<dbReference type="SUPFAM" id="SSF46785">
    <property type="entry name" value="Winged helix' DNA-binding domain"/>
    <property type="match status" value="1"/>
</dbReference>
<dbReference type="Gene3D" id="3.30.1490.190">
    <property type="match status" value="1"/>
</dbReference>
<gene>
    <name evidence="9" type="ORF">ACFQ22_09085</name>
</gene>
<evidence type="ECO:0000256" key="7">
    <source>
        <dbReference type="ARBA" id="ARBA00023125"/>
    </source>
</evidence>
<evidence type="ECO:0000256" key="4">
    <source>
        <dbReference type="ARBA" id="ARBA00022491"/>
    </source>
</evidence>
<keyword evidence="4" id="KW-0678">Repressor</keyword>
<dbReference type="EMBL" id="JBHTLH010000031">
    <property type="protein sequence ID" value="MFD1125502.1"/>
    <property type="molecule type" value="Genomic_DNA"/>
</dbReference>
<dbReference type="InterPro" id="IPR002481">
    <property type="entry name" value="FUR"/>
</dbReference>
<dbReference type="RefSeq" id="WP_121978965.1">
    <property type="nucleotide sequence ID" value="NZ_JBHTLH010000031.1"/>
</dbReference>
<evidence type="ECO:0000256" key="2">
    <source>
        <dbReference type="ARBA" id="ARBA00007957"/>
    </source>
</evidence>
<reference evidence="10" key="1">
    <citation type="journal article" date="2019" name="Int. J. Syst. Evol. Microbiol.">
        <title>The Global Catalogue of Microorganisms (GCM) 10K type strain sequencing project: providing services to taxonomists for standard genome sequencing and annotation.</title>
        <authorList>
            <consortium name="The Broad Institute Genomics Platform"/>
            <consortium name="The Broad Institute Genome Sequencing Center for Infectious Disease"/>
            <person name="Wu L."/>
            <person name="Ma J."/>
        </authorList>
    </citation>
    <scope>NUCLEOTIDE SEQUENCE [LARGE SCALE GENOMIC DNA]</scope>
    <source>
        <strain evidence="10">CCUG 71848</strain>
    </source>
</reference>
<evidence type="ECO:0000313" key="9">
    <source>
        <dbReference type="EMBL" id="MFD1125502.1"/>
    </source>
</evidence>
<evidence type="ECO:0000256" key="6">
    <source>
        <dbReference type="ARBA" id="ARBA00023015"/>
    </source>
</evidence>
<evidence type="ECO:0000256" key="3">
    <source>
        <dbReference type="ARBA" id="ARBA00022490"/>
    </source>
</evidence>
<dbReference type="InterPro" id="IPR036388">
    <property type="entry name" value="WH-like_DNA-bd_sf"/>
</dbReference>
<keyword evidence="8" id="KW-0804">Transcription</keyword>
<comment type="similarity">
    <text evidence="2">Belongs to the Fur family.</text>
</comment>
<comment type="caution">
    <text evidence="9">The sequence shown here is derived from an EMBL/GenBank/DDBJ whole genome shotgun (WGS) entry which is preliminary data.</text>
</comment>
<keyword evidence="5" id="KW-0862">Zinc</keyword>
<keyword evidence="6" id="KW-0805">Transcription regulation</keyword>
<evidence type="ECO:0000256" key="5">
    <source>
        <dbReference type="ARBA" id="ARBA00022833"/>
    </source>
</evidence>
<evidence type="ECO:0000256" key="8">
    <source>
        <dbReference type="ARBA" id="ARBA00023163"/>
    </source>
</evidence>
<dbReference type="Pfam" id="PF01475">
    <property type="entry name" value="FUR"/>
    <property type="match status" value="1"/>
</dbReference>
<proteinExistence type="inferred from homology"/>
<keyword evidence="7" id="KW-0238">DNA-binding</keyword>
<sequence>MQLTLQQALDVLQQHRLKLTHQRLTLLSYLNDHRDHYLNTTQIDDYMRQRFPNMSHNTVYKNIRKLKQLGIVEERFADNHQQIKYQCDFTNPLHGHFICQNCGKVTELKTNLTELIQRDLPDYQINHQQIEIYGICPECQKKLKSANNHPSSLTN</sequence>
<dbReference type="InterPro" id="IPR036390">
    <property type="entry name" value="WH_DNA-bd_sf"/>
</dbReference>
<accession>A0ABW3PIJ3</accession>
<evidence type="ECO:0000256" key="1">
    <source>
        <dbReference type="ARBA" id="ARBA00004496"/>
    </source>
</evidence>
<dbReference type="InterPro" id="IPR043135">
    <property type="entry name" value="Fur_C"/>
</dbReference>
<evidence type="ECO:0000313" key="10">
    <source>
        <dbReference type="Proteomes" id="UP001597156"/>
    </source>
</evidence>
<organism evidence="9 10">
    <name type="scientific">Lentilactobacillus raoultii</name>
    <dbReference type="NCBI Taxonomy" id="1987503"/>
    <lineage>
        <taxon>Bacteria</taxon>
        <taxon>Bacillati</taxon>
        <taxon>Bacillota</taxon>
        <taxon>Bacilli</taxon>
        <taxon>Lactobacillales</taxon>
        <taxon>Lactobacillaceae</taxon>
        <taxon>Lentilactobacillus</taxon>
    </lineage>
</organism>
<dbReference type="Proteomes" id="UP001597156">
    <property type="component" value="Unassembled WGS sequence"/>
</dbReference>
<dbReference type="CDD" id="cd07153">
    <property type="entry name" value="Fur_like"/>
    <property type="match status" value="1"/>
</dbReference>
<protein>
    <submittedName>
        <fullName evidence="9">Fur family transcriptional regulator</fullName>
    </submittedName>
</protein>
<comment type="subcellular location">
    <subcellularLocation>
        <location evidence="1">Cytoplasm</location>
    </subcellularLocation>
</comment>
<keyword evidence="10" id="KW-1185">Reference proteome</keyword>
<dbReference type="PANTHER" id="PTHR33202">
    <property type="entry name" value="ZINC UPTAKE REGULATION PROTEIN"/>
    <property type="match status" value="1"/>
</dbReference>
<name>A0ABW3PIJ3_9LACO</name>
<dbReference type="Gene3D" id="1.10.10.10">
    <property type="entry name" value="Winged helix-like DNA-binding domain superfamily/Winged helix DNA-binding domain"/>
    <property type="match status" value="1"/>
</dbReference>
<dbReference type="PANTHER" id="PTHR33202:SF1">
    <property type="entry name" value="FERRIC UPTAKE REGULATION PROTEIN"/>
    <property type="match status" value="1"/>
</dbReference>
<keyword evidence="3" id="KW-0963">Cytoplasm</keyword>